<keyword evidence="3" id="KW-0472">Membrane</keyword>
<feature type="DNA-binding region" description="H-T-H motif" evidence="2">
    <location>
        <begin position="46"/>
        <end position="65"/>
    </location>
</feature>
<protein>
    <submittedName>
        <fullName evidence="5">TetR/AcrR family transcriptional regulator</fullName>
    </submittedName>
</protein>
<keyword evidence="3" id="KW-1133">Transmembrane helix</keyword>
<dbReference type="Proteomes" id="UP000265560">
    <property type="component" value="Chromosome"/>
</dbReference>
<dbReference type="InterPro" id="IPR009057">
    <property type="entry name" value="Homeodomain-like_sf"/>
</dbReference>
<proteinExistence type="predicted"/>
<dbReference type="KEGG" id="pcav:D3880_15895"/>
<dbReference type="AlphaFoldDB" id="A0A385Z3A5"/>
<evidence type="ECO:0000256" key="1">
    <source>
        <dbReference type="ARBA" id="ARBA00023125"/>
    </source>
</evidence>
<evidence type="ECO:0000256" key="2">
    <source>
        <dbReference type="PROSITE-ProRule" id="PRU00335"/>
    </source>
</evidence>
<dbReference type="RefSeq" id="WP_119894400.1">
    <property type="nucleotide sequence ID" value="NZ_CP032419.1"/>
</dbReference>
<dbReference type="InterPro" id="IPR001647">
    <property type="entry name" value="HTH_TetR"/>
</dbReference>
<reference evidence="6" key="1">
    <citation type="submission" date="2018-09" db="EMBL/GenBank/DDBJ databases">
        <authorList>
            <person name="Zhu H."/>
        </authorList>
    </citation>
    <scope>NUCLEOTIDE SEQUENCE [LARGE SCALE GENOMIC DNA]</scope>
    <source>
        <strain evidence="6">K2W31S-8</strain>
    </source>
</reference>
<dbReference type="EMBL" id="CP032419">
    <property type="protein sequence ID" value="AYC33745.1"/>
    <property type="molecule type" value="Genomic_DNA"/>
</dbReference>
<keyword evidence="6" id="KW-1185">Reference proteome</keyword>
<evidence type="ECO:0000259" key="4">
    <source>
        <dbReference type="PROSITE" id="PS50977"/>
    </source>
</evidence>
<feature type="transmembrane region" description="Helical" evidence="3">
    <location>
        <begin position="171"/>
        <end position="194"/>
    </location>
</feature>
<evidence type="ECO:0000313" key="5">
    <source>
        <dbReference type="EMBL" id="AYC33745.1"/>
    </source>
</evidence>
<dbReference type="Gene3D" id="1.10.357.10">
    <property type="entry name" value="Tetracycline Repressor, domain 2"/>
    <property type="match status" value="1"/>
</dbReference>
<dbReference type="PROSITE" id="PS50977">
    <property type="entry name" value="HTH_TETR_2"/>
    <property type="match status" value="1"/>
</dbReference>
<keyword evidence="3" id="KW-0812">Transmembrane</keyword>
<gene>
    <name evidence="5" type="ORF">D3880_15895</name>
</gene>
<dbReference type="GO" id="GO:0003677">
    <property type="term" value="F:DNA binding"/>
    <property type="evidence" value="ECO:0007669"/>
    <property type="project" value="UniProtKB-UniRule"/>
</dbReference>
<name>A0A385Z3A5_9PSED</name>
<feature type="domain" description="HTH tetR-type" evidence="4">
    <location>
        <begin position="23"/>
        <end position="83"/>
    </location>
</feature>
<evidence type="ECO:0000313" key="6">
    <source>
        <dbReference type="Proteomes" id="UP000265560"/>
    </source>
</evidence>
<accession>A0A385Z3A5</accession>
<evidence type="ECO:0000256" key="3">
    <source>
        <dbReference type="SAM" id="Phobius"/>
    </source>
</evidence>
<organism evidence="5 6">
    <name type="scientific">Pseudomonas cavernae</name>
    <dbReference type="NCBI Taxonomy" id="2320867"/>
    <lineage>
        <taxon>Bacteria</taxon>
        <taxon>Pseudomonadati</taxon>
        <taxon>Pseudomonadota</taxon>
        <taxon>Gammaproteobacteria</taxon>
        <taxon>Pseudomonadales</taxon>
        <taxon>Pseudomonadaceae</taxon>
        <taxon>Pseudomonas</taxon>
    </lineage>
</organism>
<dbReference type="OrthoDB" id="8799388at2"/>
<sequence length="219" mass="25323">MKPPLSELEGHRGYVAPRYSRGLRTTRMLLESGRRLLRQHPLDQVTINQLCAHAKVTTGAFYSRFDSKESYFKALQTLVLAELRSAIAARIELLDSRPWGLREALEMLTRNTRLWAYRHEGVLRASLIQRAHDGDDPFKQLNQDYLEQAVPRIARLHPAGSSPALELRIRFAFQIMMGTLVFALVNHGGIYNLNDRRLEQEMARSFYQYITQELETEQP</sequence>
<keyword evidence="1 2" id="KW-0238">DNA-binding</keyword>
<dbReference type="SUPFAM" id="SSF46689">
    <property type="entry name" value="Homeodomain-like"/>
    <property type="match status" value="1"/>
</dbReference>
<dbReference type="Pfam" id="PF00440">
    <property type="entry name" value="TetR_N"/>
    <property type="match status" value="1"/>
</dbReference>